<evidence type="ECO:0000256" key="4">
    <source>
        <dbReference type="ARBA" id="ARBA00022553"/>
    </source>
</evidence>
<dbReference type="InterPro" id="IPR049900">
    <property type="entry name" value="PKS_mFAS_DH"/>
</dbReference>
<feature type="region of interest" description="C-terminal hotdog fold" evidence="9">
    <location>
        <begin position="2689"/>
        <end position="2831"/>
    </location>
</feature>
<comment type="cofactor">
    <cofactor evidence="1">
        <name>pantetheine 4'-phosphate</name>
        <dbReference type="ChEBI" id="CHEBI:47942"/>
    </cofactor>
</comment>
<dbReference type="Pfam" id="PF18369">
    <property type="entry name" value="PKS_DE"/>
    <property type="match status" value="1"/>
</dbReference>
<dbReference type="InterPro" id="IPR020841">
    <property type="entry name" value="PKS_Beta-ketoAc_synthase_dom"/>
</dbReference>
<dbReference type="Gene3D" id="6.10.140.1830">
    <property type="match status" value="1"/>
</dbReference>
<evidence type="ECO:0000256" key="9">
    <source>
        <dbReference type="PROSITE-ProRule" id="PRU01363"/>
    </source>
</evidence>
<dbReference type="Gene3D" id="3.40.50.11460">
    <property type="match status" value="1"/>
</dbReference>
<dbReference type="SUPFAM" id="SSF55048">
    <property type="entry name" value="Probable ACP-binding domain of malonyl-CoA ACP transacylase"/>
    <property type="match status" value="3"/>
</dbReference>
<feature type="compositionally biased region" description="Acidic residues" evidence="10">
    <location>
        <begin position="5588"/>
        <end position="5599"/>
    </location>
</feature>
<feature type="domain" description="PKS/mFAS DH" evidence="13">
    <location>
        <begin position="4638"/>
        <end position="4922"/>
    </location>
</feature>
<dbReference type="PANTHER" id="PTHR43775:SF51">
    <property type="entry name" value="INACTIVE PHENOLPHTHIOCEROL SYNTHESIS POLYKETIDE SYNTHASE TYPE I PKS1-RELATED"/>
    <property type="match status" value="1"/>
</dbReference>
<dbReference type="PROSITE" id="PS00012">
    <property type="entry name" value="PHOSPHOPANTETHEINE"/>
    <property type="match status" value="3"/>
</dbReference>
<dbReference type="Pfam" id="PF00550">
    <property type="entry name" value="PP-binding"/>
    <property type="match status" value="3"/>
</dbReference>
<feature type="domain" description="PKS/mFAS DH" evidence="13">
    <location>
        <begin position="2549"/>
        <end position="2831"/>
    </location>
</feature>
<dbReference type="Pfam" id="PF08990">
    <property type="entry name" value="Docking"/>
    <property type="match status" value="1"/>
</dbReference>
<evidence type="ECO:0000259" key="13">
    <source>
        <dbReference type="PROSITE" id="PS52019"/>
    </source>
</evidence>
<comment type="caution">
    <text evidence="9">Lacks conserved residue(s) required for the propagation of feature annotation.</text>
</comment>
<dbReference type="GO" id="GO:0033068">
    <property type="term" value="P:macrolide biosynthetic process"/>
    <property type="evidence" value="ECO:0007669"/>
    <property type="project" value="UniProtKB-ARBA"/>
</dbReference>
<dbReference type="InterPro" id="IPR014030">
    <property type="entry name" value="Ketoacyl_synth_N"/>
</dbReference>
<dbReference type="FunFam" id="3.40.50.720:FF:000209">
    <property type="entry name" value="Polyketide synthase Pks12"/>
    <property type="match status" value="1"/>
</dbReference>
<dbReference type="GO" id="GO:0016491">
    <property type="term" value="F:oxidoreductase activity"/>
    <property type="evidence" value="ECO:0007669"/>
    <property type="project" value="InterPro"/>
</dbReference>
<dbReference type="InterPro" id="IPR016036">
    <property type="entry name" value="Malonyl_transacylase_ACP-bd"/>
</dbReference>
<gene>
    <name evidence="14" type="ORF">FHR34_006390</name>
</gene>
<dbReference type="PROSITE" id="PS50075">
    <property type="entry name" value="CARRIER"/>
    <property type="match status" value="3"/>
</dbReference>
<evidence type="ECO:0000256" key="6">
    <source>
        <dbReference type="ARBA" id="ARBA00023194"/>
    </source>
</evidence>
<dbReference type="EMBL" id="JACHJV010000001">
    <property type="protein sequence ID" value="MBB4927397.1"/>
    <property type="molecule type" value="Genomic_DNA"/>
</dbReference>
<dbReference type="InterPro" id="IPR036736">
    <property type="entry name" value="ACP-like_sf"/>
</dbReference>
<dbReference type="NCBIfam" id="NF045894">
    <property type="entry name" value="PKS_plus_SDR"/>
    <property type="match status" value="1"/>
</dbReference>
<dbReference type="CDD" id="cd08956">
    <property type="entry name" value="KR_3_FAS_SDR_x"/>
    <property type="match status" value="2"/>
</dbReference>
<feature type="domain" description="Carrier" evidence="11">
    <location>
        <begin position="5447"/>
        <end position="5522"/>
    </location>
</feature>
<sequence length="5613" mass="586294">MSNEEKLRGYLKRAISDLHETREQLREVSEKSREPIAIVGMACRYPGGVRSPEELWELVRGGVDAISGFPADRGWDLATLFDPDPAHPGTTYTRESGFLHEAGEFDAGFFGISPREALAMDPQQRLLLETAWEAVERAGISPESLHGSPTGVFIGAGHGGYDLGGFTGPRREEVAGHLLTGNTVSVASGRISYTLGLEGPAVTVDTACSSSLVALHLAVQSLRRGECSLALAGGVTVMSTPQMFVEFSRQRGLAPDGRCKPFAAAADGTAWSEGAGVLLVERLSDAERNGHRVLAVVRGTAVNQDGASNGLTAPNGPSQQRVIRQALADAQVRAGEVDVVEAHGTGTRLGDPIEAAALLAAYGQHRERPLLLGTLKSNIGHTQAAAGVAGVLKMVLAMQNGELPKTLHTDAPSPHVDWSAGAVELLTERTDWPATGRPRRAGVSSFGVSGTNAHVILEQAPDVEPPVISDEASEMLPWSLSARSEQALRAQAARLAAHLRMHPELAPAEVARSLFTTRTLMTHRAVLVPEFVDGLDSLDGPDVLDGLDGLDALAEGRTAAGLFTGVAGAEEQAPMAFLFSGQGSQRLGMGRELYGRFPVFAAAFDAVCAELDGRLDQPVREVVWGEDDELLNQTGYAQAGLFAIEVALFRLLESFGVRADFMAGHSIGEVAAAHLAGVFSLADACTLVAARGRLMQALPTGGAMLAVQATEDEVLPLLDELVSIAAVNGPTSVVVSGAEEAVAAVRAHFEAAGRKTSRLRVSHAFHSPLMDPMLEDFRKVVEGLSLQAPTTPVVSNLTGELATAEQLCSPEYWVAHVRQAVRFADGVRTLTAQGVGRFLELGPDGVLSALAAESAAEEALLVPVLRKGRGEESTVLQALARLHVDGAPVDWAELFAGRGGGRDGGGSGRTVELPTYAFQRQRFWLPLGDPDETQAEAASDPVEAAFWTAVEDGDLPAAAAVLGIDGAPAEASLDSLLPVLAAWRRRRRVQSTVDGWSYRTTWAAVPAAANLVPHANPVPEPGRWLLVAPADDSVAPEWIAELVEGLAEQGIRVDRLIPEAAADPLALVDRLRAALTERPVVGVLSLLALDERPHPQIPSVPSGLSATHELLQALEQVDATAPLWCVTRGAVAVDQREALTSPTQAQVWGLGRVAALEHPQRWGGLLDLPAGPLDNRILSRVAAVLASRELTEDQLAARAAGLFARRIERVPAVGSATADPATADSAADPATADSAAGSAAAGSAADWTAPRGTILLTGGTGALGKHVARWLAAAGAEHLLLTSRRGPTADGVAELTAELTALGTQVTVAACDVADREALAALLAEVPATAPLTGVVHAAGVLDDGVLTSLTLDRFDAVLRPKAQAACNLDELTRASALELFVLFSSVTGVLGNAGQANYAAANAYLDALAEQRRAAGLPATSLAWGAWAQSGMAADMTDTANTADTADAANTADMAAGHAPQRVRRSGVLPMAPETAIAALQRAVAEGTSCLTVADLDWEPLTATLTAARPAPLISRLPEVRRLLTAPGSAAAQAPGTAASPWHERLAARPAAEQDRALLDLLREEIARVLGHASAATIDPDRAFRELGFDSLTAVELRNRLTAVTGLRLPATLLFDHPTAAAVARHLRAELLGAQGATALPATTATAPAEDEPIAIVAMACRFPGGVSSPEEFWELLATGADAITAFPSDRGWDAEGLYDPDPDHQGTSYVREGGFLSDLAGFDAGFFGISPREAVAMDPQQRLLLETAWETVERAGIAPDSLRGSATGVFVGSNFQDYQTLLGDTQDEVAGYLMTGNAASVVSGRLSYTFGFEGPAVTVDTACSSSLVALHLAAQSLRRGECSLALAGGVTVMSTPQVFVEFSRQRGLAPDGRCKPFAAAADGTGWAEGVGLLLVERLADARRNGHQVLAVLRGSAVNQDGASNGLTAPNGPSQQRVIRQALADAGLTTADVDAVEAHGTGTRLGDPIEAQALLATYGQDRPAQRPLLLGAVKSNLGHTQAAAGVAGVMKMVLAMRHGLLPKTLHLDEPSAQVDWSAGAVELLAEPTPWPAVDRPHRAGVSSFGVSGTNAHVILEAAPAPEPTPQTRSAPTALPWVLSAKSPDALREQASRLAVSVSGAPELDLTAVAHALATTRTAMDHRATVVAADRDGFLAGLDALAEGRPVPGLSEGVCEGAGESVFVFPGQGSQWVGMALELLDEAPLFAERLRACEEALSRYVDWSLIDVLRGAPDAPSLERVDVVQPVLFAVMVSLAELWRAHGLEPAAVVGHSQGEIAAACVAGALSLDDAARVVALRSRALTALAGLGGMVSVAQPVEQVRARLLGWGERVSVAAVNGPNSVVVSGEPQALEELIAACEQDGVRARKVPVDYASHSAQVELIERELLEVLAPVAPRSARIPFYSTVTGALLDTAVLDAGYWYRNLRGTVEFEAATRALLADGHRIFIEVSPHPVVTTGVQETLVDSGLPGTLATGTLRRADGGLDRFLRSLAEARDHGARIDWSVFFGPGGAHLVDLPTYAFQHQRFWPRPAAGAGDVASAGLGSPDHPLLGAAVQLAGGDGLVATARWSLRTHPWLADHAVAGSVIVPGAALVEAVIRAGDELGCGRVVELTLQAPVLLPERGGLQVQIAIGALDRDSEGGQGGLRPVSVHTRPGEGEPWTRHATGTLGAPVAAPADELASWPPADAEPLDVTHLYAELATDGYAFGPAFQGLRAAWRHAGELYAEVALPEQEQSAAARYGLHPALLDAALHAAHLTREADQGDQDGRTRLPFCWADVSLHAAGATALRVRLTPTGPDAVRVLMADRTGRPVASIDSLVVRAVAVESLDDASTLVRESLLHLDWTTLAARTPAEPADWALLGELPAEAAQALAAAGVRLRALDAVDTAPQTPETLVLLAPPTPATTAVPEATAAALEQLLAQVQAWLADESHAQNRLLVVTREAVAAEPGGAVQDLPGAALWGLLRSAQSEHPGRIVLADLDGEPSSWQALPGALETDEPQLALRQGTAYVPRLARTHAAEALAVPATGPWRLDIPEKGTIDNLALLPAPDAAAPLEAGQVRLAVRAAGLNFRDVLNSLGMYPGGARFLGAEAAGVVLEVGPGVTELAVGDRVMGMVEGGFGPLAVADHRVLVRMPRDWSFAQAAATPVVFLTAYYALRDLAGLTAGESVLVHAATGGVGMAATQLARLWGAEVYGTAGERKQRLLRAEGWPAERLASSRTLDFEDAFRTATGGRGVDVVLNSLAGEYVDASLRLLRPGGRLIEMGKTDIRQAEEVARDHQGAGYRAFDLKEAGPERIQQLLTELVELFEQGALQPLPVTSWDVRHAREAFRHLAQARHVGKVVLTVARAWDPEGTVLITGGTGELGGLLARHLVTEHGIRHLLLTSRRGPDSPAAPALREELMALGATVTIAACDAADRAELAELLAAVPAEHPLTAVIHAAGVLDDGVVTSLTPERLRAVLRPKADAAWHLHQLTERLDLADLVLFSSAAGVFGSPGQGNYAAANAFLDALAQQRRTHGLPTSSLAWGLWEQASEMTAHLDQADLARSRQAGGLALSSADGLALFDAALAARRALLVPVRLDAAGLRARETGGVPPVLRGLFHAPARRVLDRERDTGGSGGGSGLRERLAALPAAERQAQVLDLVTGYAAAVLGHASAELVHTGRAFRELGFDSLTAVELRNRLSTATGLRLPATLVFDYPSPVALAEYLDGQLAPTDDASVYVDRSMVGVSDEPVAIVGMACRYPGGVRSPEDLWTLLATGTDAVAGFPTDRGWDLERLYDAVPEHPDASRTLEGGFLHDAAEFDADFFGIGPNEALTMDPQQRLLLETAWEAVERAGIDPRSLRGSRTGVFAGLSSSDYLSGAAPVAEELAGYVNSGNAVSVVSGRVAYTLGLEGPAVTVDTACSSSLVALHLAAQSLRGGECSLALAGGVTVMSSPLIIVDFSRQRGLAADGRCKPFAAAADGTGFAEGVGLLVLERLSDAVRNGHQVLAVVRGSAINQDGASNGLTAPNGPSQQRVIRQALASAGLSTAEVDAVEAHGTGTRLGDPIEAQALLATYGQQRPAERPLLLGSVKSNLGHTQAAAGVAGVMKMVLAMRHGLLPKTLHLDEPTPHVDWSAGAVELLAEPTPWPSGERPRRAGVSSFGISGTNAHVILEQAPEAQAPETSAAKSPEQPVPWLLSARTAPALRGQAQALLAHLDTVSGAEPANIAHSLATGRAMLEHRAVVLGATAEELRASLSALAEGAPAPGLVHGRHAAGRPRKVVLVFPGQGSQWAGMGTELLAASPVFAAKIEECEQALAPHVDWSLREVLHGAEGAPTLERVDVAQPALWAVMVSLAEVWRSHGVRPAAVLGHSQGELAAACVAGLLSLSDAARAVAVRSQAIADDLSGHGAMVAVTAGAAELLDRLRPWGERISIAAVNGPASTVVSGEPAALEELIAACVRDGVRAKKIPVDYASHSAQVERIRDTLLTDLAGLDTHRPGPESGTIPFLSTVTADWLAADTPLDASYWYENLRRTVRLEESLRALLDQGHDVFVECSPHPVLTAAIEDTVAAAESEASVLGSIRRDDGGPARLLTSLAEAHVHGVRIDWQQTLAAGRTVDLPTYAFQRRRYWLPSAPAVTGGGTATDPAGLNTVLCLADGDTVVLTGTIGLETHPWLADHRVLGSAVLPTTALVDWALRAGDESGCALLAELTEHLPLVLPEQGCVELQLTVGGLDEGSDGASGRRPFTVHSRTATDGPWLRNASGTLAVSAVSAVSAVTPGAAPAEPWPPQDAQPVERARLDQLDQRLAEHGHGHGPAFDTVRALWHRAGETFAELALPAQVPTDGFRLHPALLQSLLTLVGADTTPDGVPAPPVAWSGVSLFATGADLLRVRLTPGEGGTLALAATDAGGAPVLTVDAVTTRPLTEEQLTAAGAAGPDALFELGWLTPTEPGHAQPTGSWAVLVPRQATGADQQLADQQLVDEQLVDERLAAAVERAGVPVHRCAELPDLLDLPDLPAAAPDTVVLRLSHEPSAAGTVADAAHLATAELLGLVQAWLGEARFASSRLVVVTRGAVATGPDDQVAELAHAPLWGLIRSAQSEHPGRFQLVDLDTAASSEAVLATALTTGEPQLAIRDGKVMVPRLLRVRPSQGRTGDPVWQWDATGDGTVLITGGTGTLGALLARHLVTRHGVRHLLLTGRRGLRAPGAAALREELATLGAEATVAACDAADRERLAEVLAEIPAAHPLTAVVHAAGVLQDGLLEGLTAEQLSAVLRPKVDAAWHLHELTRELPLSAFVLFSSFAGVAGGLAQANYAAANTFLDALAQHRRAQGLPAVSLAWGYWGESSGMTGTLDRVDLARFARSGMLPLSAAQGLGLLDAASLVERPLLVPVRLDLRALAAGGLAPLFSALAPVRRALTRRTGATGPEHTEQAEQAEHGLRERLAGLSAAKQEQLLLQLIAAQAATVLGHGTSEAIDPERGFLDLGMSSLTAVELRNRLNAETGLRLPTTAIFDHPNPVQLARHLRTLLGPELVADPDAEWAAPVFAELEGLEVAVSAAELDAEARTRLIARLKSLQWRLDAADEDSLDGVGDGAGEDADLDASTDDEMFDLIDKELGLA</sequence>
<dbReference type="InterPro" id="IPR036299">
    <property type="entry name" value="Polyketide_synth_docking_sf"/>
</dbReference>
<dbReference type="InterPro" id="IPR032821">
    <property type="entry name" value="PKS_assoc"/>
</dbReference>
<feature type="domain" description="Ketosynthase family 3 (KS3)" evidence="12">
    <location>
        <begin position="33"/>
        <end position="459"/>
    </location>
</feature>
<dbReference type="InterPro" id="IPR042104">
    <property type="entry name" value="PKS_dehydratase_sf"/>
</dbReference>
<evidence type="ECO:0000256" key="10">
    <source>
        <dbReference type="SAM" id="MobiDB-lite"/>
    </source>
</evidence>
<evidence type="ECO:0000259" key="12">
    <source>
        <dbReference type="PROSITE" id="PS52004"/>
    </source>
</evidence>
<dbReference type="InterPro" id="IPR013968">
    <property type="entry name" value="PKS_KR"/>
</dbReference>
<dbReference type="InterPro" id="IPR050091">
    <property type="entry name" value="PKS_NRPS_Biosynth_Enz"/>
</dbReference>
<dbReference type="Gene3D" id="3.90.180.10">
    <property type="entry name" value="Medium-chain alcohol dehydrogenases, catalytic domain"/>
    <property type="match status" value="1"/>
</dbReference>
<proteinExistence type="predicted"/>
<feature type="region of interest" description="Disordered" evidence="10">
    <location>
        <begin position="2640"/>
        <end position="2666"/>
    </location>
</feature>
<protein>
    <submittedName>
        <fullName evidence="14">Candicidin polyketide synthase FscB</fullName>
    </submittedName>
</protein>
<dbReference type="GO" id="GO:0006633">
    <property type="term" value="P:fatty acid biosynthetic process"/>
    <property type="evidence" value="ECO:0007669"/>
    <property type="project" value="InterPro"/>
</dbReference>
<evidence type="ECO:0000256" key="3">
    <source>
        <dbReference type="ARBA" id="ARBA00022450"/>
    </source>
</evidence>
<dbReference type="Pfam" id="PF00698">
    <property type="entry name" value="Acyl_transf_1"/>
    <property type="match status" value="3"/>
</dbReference>
<keyword evidence="3" id="KW-0596">Phosphopantetheine</keyword>
<feature type="domain" description="Ketosynthase family 3 (KS3)" evidence="12">
    <location>
        <begin position="3737"/>
        <end position="4163"/>
    </location>
</feature>
<dbReference type="SMART" id="SM00822">
    <property type="entry name" value="PKS_KR"/>
    <property type="match status" value="3"/>
</dbReference>
<keyword evidence="4" id="KW-0597">Phosphoprotein</keyword>
<dbReference type="GO" id="GO:0004315">
    <property type="term" value="F:3-oxoacyl-[acyl-carrier-protein] synthase activity"/>
    <property type="evidence" value="ECO:0007669"/>
    <property type="project" value="InterPro"/>
</dbReference>
<keyword evidence="8" id="KW-0012">Acyltransferase</keyword>
<dbReference type="SUPFAM" id="SSF47336">
    <property type="entry name" value="ACP-like"/>
    <property type="match status" value="3"/>
</dbReference>
<feature type="active site" description="Proton acceptor; for dehydratase activity" evidence="9">
    <location>
        <position position="2581"/>
    </location>
</feature>
<dbReference type="InterPro" id="IPR009081">
    <property type="entry name" value="PP-bd_ACP"/>
</dbReference>
<dbReference type="SMART" id="SM00826">
    <property type="entry name" value="PKS_DH"/>
    <property type="match status" value="2"/>
</dbReference>
<dbReference type="Pfam" id="PF16197">
    <property type="entry name" value="KAsynt_C_assoc"/>
    <property type="match status" value="3"/>
</dbReference>
<dbReference type="Pfam" id="PF22953">
    <property type="entry name" value="SpnB_Rossmann"/>
    <property type="match status" value="2"/>
</dbReference>
<dbReference type="SMART" id="SM00827">
    <property type="entry name" value="PKS_AT"/>
    <property type="match status" value="3"/>
</dbReference>
<dbReference type="SMART" id="SM00825">
    <property type="entry name" value="PKS_KS"/>
    <property type="match status" value="3"/>
</dbReference>
<feature type="domain" description="Carrier" evidence="11">
    <location>
        <begin position="1557"/>
        <end position="1632"/>
    </location>
</feature>
<dbReference type="InterPro" id="IPR016035">
    <property type="entry name" value="Acyl_Trfase/lysoPLipase"/>
</dbReference>
<dbReference type="Gene3D" id="3.30.70.3290">
    <property type="match status" value="3"/>
</dbReference>
<dbReference type="SMART" id="SM00823">
    <property type="entry name" value="PKS_PP"/>
    <property type="match status" value="3"/>
</dbReference>
<dbReference type="SUPFAM" id="SSF101173">
    <property type="entry name" value="Docking domain B of the erythromycin polyketide synthase (DEBS)"/>
    <property type="match status" value="1"/>
</dbReference>
<dbReference type="InterPro" id="IPR014043">
    <property type="entry name" value="Acyl_transferase_dom"/>
</dbReference>
<dbReference type="CDD" id="cd05195">
    <property type="entry name" value="enoyl_red"/>
    <property type="match status" value="1"/>
</dbReference>
<dbReference type="InterPro" id="IPR041618">
    <property type="entry name" value="PKS_DE"/>
</dbReference>
<dbReference type="Gene3D" id="3.40.47.10">
    <property type="match status" value="3"/>
</dbReference>
<dbReference type="Pfam" id="PF13602">
    <property type="entry name" value="ADH_zinc_N_2"/>
    <property type="match status" value="1"/>
</dbReference>
<dbReference type="InterPro" id="IPR014031">
    <property type="entry name" value="Ketoacyl_synth_C"/>
</dbReference>
<dbReference type="InterPro" id="IPR057326">
    <property type="entry name" value="KR_dom"/>
</dbReference>
<feature type="domain" description="Carrier" evidence="11">
    <location>
        <begin position="3643"/>
        <end position="3718"/>
    </location>
</feature>
<dbReference type="SUPFAM" id="SSF53901">
    <property type="entry name" value="Thiolase-like"/>
    <property type="match status" value="3"/>
</dbReference>
<dbReference type="FunFam" id="1.10.1200.10:FF:000007">
    <property type="entry name" value="Probable polyketide synthase pks17"/>
    <property type="match status" value="3"/>
</dbReference>
<dbReference type="InterPro" id="IPR016039">
    <property type="entry name" value="Thiolase-like"/>
</dbReference>
<dbReference type="Pfam" id="PF14765">
    <property type="entry name" value="PS-DH"/>
    <property type="match status" value="2"/>
</dbReference>
<evidence type="ECO:0000256" key="1">
    <source>
        <dbReference type="ARBA" id="ARBA00001957"/>
    </source>
</evidence>
<accession>A0A7W7R8I6</accession>
<feature type="active site" description="Proton donor; for dehydratase activity" evidence="9">
    <location>
        <position position="2750"/>
    </location>
</feature>
<dbReference type="PROSITE" id="PS52004">
    <property type="entry name" value="KS3_2"/>
    <property type="match status" value="3"/>
</dbReference>
<dbReference type="Pfam" id="PF00109">
    <property type="entry name" value="ketoacyl-synt"/>
    <property type="match status" value="3"/>
</dbReference>
<dbReference type="Gene3D" id="3.40.50.720">
    <property type="entry name" value="NAD(P)-binding Rossmann-like Domain"/>
    <property type="match status" value="3"/>
</dbReference>
<dbReference type="InterPro" id="IPR015083">
    <property type="entry name" value="NorB/c/GfsB-D-like_docking"/>
</dbReference>
<organism evidence="14 15">
    <name type="scientific">Kitasatospora kifunensis</name>
    <name type="common">Streptomyces kifunensis</name>
    <dbReference type="NCBI Taxonomy" id="58351"/>
    <lineage>
        <taxon>Bacteria</taxon>
        <taxon>Bacillati</taxon>
        <taxon>Actinomycetota</taxon>
        <taxon>Actinomycetes</taxon>
        <taxon>Kitasatosporales</taxon>
        <taxon>Streptomycetaceae</taxon>
        <taxon>Kitasatospora</taxon>
    </lineage>
</organism>
<dbReference type="InterPro" id="IPR036291">
    <property type="entry name" value="NAD(P)-bd_dom_sf"/>
</dbReference>
<keyword evidence="15" id="KW-1185">Reference proteome</keyword>
<dbReference type="Pfam" id="PF08240">
    <property type="entry name" value="ADH_N"/>
    <property type="match status" value="1"/>
</dbReference>
<feature type="region of interest" description="Disordered" evidence="10">
    <location>
        <begin position="5580"/>
        <end position="5599"/>
    </location>
</feature>
<dbReference type="InterPro" id="IPR013154">
    <property type="entry name" value="ADH-like_N"/>
</dbReference>
<dbReference type="InterPro" id="IPR049551">
    <property type="entry name" value="PKS_DH_C"/>
</dbReference>
<dbReference type="SUPFAM" id="SSF52151">
    <property type="entry name" value="FabD/lysophospholipase-like"/>
    <property type="match status" value="3"/>
</dbReference>
<evidence type="ECO:0000256" key="5">
    <source>
        <dbReference type="ARBA" id="ARBA00022679"/>
    </source>
</evidence>
<dbReference type="Proteomes" id="UP000540506">
    <property type="component" value="Unassembled WGS sequence"/>
</dbReference>
<evidence type="ECO:0000313" key="14">
    <source>
        <dbReference type="EMBL" id="MBB4927397.1"/>
    </source>
</evidence>
<dbReference type="SUPFAM" id="SSF51735">
    <property type="entry name" value="NAD(P)-binding Rossmann-fold domains"/>
    <property type="match status" value="7"/>
</dbReference>
<dbReference type="CDD" id="cd08952">
    <property type="entry name" value="KR_1_SDR_x"/>
    <property type="match status" value="1"/>
</dbReference>
<comment type="caution">
    <text evidence="14">The sequence shown here is derived from an EMBL/GenBank/DDBJ whole genome shotgun (WGS) entry which is preliminary data.</text>
</comment>
<keyword evidence="5" id="KW-0808">Transferase</keyword>
<dbReference type="InterPro" id="IPR020806">
    <property type="entry name" value="PKS_PP-bd"/>
</dbReference>
<evidence type="ECO:0000313" key="15">
    <source>
        <dbReference type="Proteomes" id="UP000540506"/>
    </source>
</evidence>
<dbReference type="InterPro" id="IPR018201">
    <property type="entry name" value="Ketoacyl_synth_AS"/>
</dbReference>
<dbReference type="FunFam" id="3.90.180.10:FF:000032">
    <property type="entry name" value="Probable polyketide synthase pks1"/>
    <property type="match status" value="1"/>
</dbReference>
<feature type="region of interest" description="C-terminal hotdog fold" evidence="9">
    <location>
        <begin position="4786"/>
        <end position="4922"/>
    </location>
</feature>
<evidence type="ECO:0000256" key="7">
    <source>
        <dbReference type="ARBA" id="ARBA00023268"/>
    </source>
</evidence>
<feature type="domain" description="Ketosynthase family 3 (KS3)" evidence="12">
    <location>
        <begin position="1652"/>
        <end position="2078"/>
    </location>
</feature>
<dbReference type="Gene3D" id="3.40.366.10">
    <property type="entry name" value="Malonyl-Coenzyme A Acyl Carrier Protein, domain 2"/>
    <property type="match status" value="3"/>
</dbReference>
<dbReference type="InterPro" id="IPR049552">
    <property type="entry name" value="PKS_DH_N"/>
</dbReference>
<dbReference type="Gene3D" id="1.10.1200.10">
    <property type="entry name" value="ACP-like"/>
    <property type="match status" value="3"/>
</dbReference>
<dbReference type="GO" id="GO:0004312">
    <property type="term" value="F:fatty acid synthase activity"/>
    <property type="evidence" value="ECO:0007669"/>
    <property type="project" value="TreeGrafter"/>
</dbReference>
<comment type="pathway">
    <text evidence="2">Antibiotic biosynthesis.</text>
</comment>
<dbReference type="PROSITE" id="PS00606">
    <property type="entry name" value="KS3_1"/>
    <property type="match status" value="3"/>
</dbReference>
<dbReference type="InterPro" id="IPR055123">
    <property type="entry name" value="SpnB-like_Rossmann"/>
</dbReference>
<evidence type="ECO:0000256" key="2">
    <source>
        <dbReference type="ARBA" id="ARBA00004792"/>
    </source>
</evidence>
<dbReference type="Gene3D" id="3.10.129.110">
    <property type="entry name" value="Polyketide synthase dehydratase"/>
    <property type="match status" value="2"/>
</dbReference>
<feature type="region of interest" description="N-terminal hotdog fold" evidence="9">
    <location>
        <begin position="4638"/>
        <end position="4765"/>
    </location>
</feature>
<feature type="region of interest" description="Disordered" evidence="10">
    <location>
        <begin position="4727"/>
        <end position="4746"/>
    </location>
</feature>
<dbReference type="SMART" id="SM01294">
    <property type="entry name" value="PKS_PP_betabranch"/>
    <property type="match status" value="3"/>
</dbReference>
<dbReference type="SMART" id="SM00829">
    <property type="entry name" value="PKS_ER"/>
    <property type="match status" value="1"/>
</dbReference>
<evidence type="ECO:0000259" key="11">
    <source>
        <dbReference type="PROSITE" id="PS50075"/>
    </source>
</evidence>
<dbReference type="CDD" id="cd00833">
    <property type="entry name" value="PKS"/>
    <property type="match status" value="3"/>
</dbReference>
<dbReference type="InterPro" id="IPR001227">
    <property type="entry name" value="Ac_transferase_dom_sf"/>
</dbReference>
<dbReference type="SUPFAM" id="SSF50129">
    <property type="entry name" value="GroES-like"/>
    <property type="match status" value="1"/>
</dbReference>
<dbReference type="PROSITE" id="PS52019">
    <property type="entry name" value="PKS_MFAS_DH"/>
    <property type="match status" value="2"/>
</dbReference>
<name>A0A7W7R8I6_KITKI</name>
<keyword evidence="7" id="KW-0511">Multifunctional enzyme</keyword>
<dbReference type="InterPro" id="IPR006162">
    <property type="entry name" value="Ppantetheine_attach_site"/>
</dbReference>
<dbReference type="InterPro" id="IPR020807">
    <property type="entry name" value="PKS_DH"/>
</dbReference>
<feature type="region of interest" description="N-terminal hotdog fold" evidence="9">
    <location>
        <begin position="2549"/>
        <end position="2677"/>
    </location>
</feature>
<dbReference type="InterPro" id="IPR020843">
    <property type="entry name" value="ER"/>
</dbReference>
<evidence type="ECO:0000256" key="8">
    <source>
        <dbReference type="ARBA" id="ARBA00023315"/>
    </source>
</evidence>
<dbReference type="FunFam" id="3.40.47.10:FF:000019">
    <property type="entry name" value="Polyketide synthase type I"/>
    <property type="match status" value="3"/>
</dbReference>
<keyword evidence="6" id="KW-0045">Antibiotic biosynthesis</keyword>
<dbReference type="Pfam" id="PF21089">
    <property type="entry name" value="PKS_DH_N"/>
    <property type="match status" value="2"/>
</dbReference>
<dbReference type="FunFam" id="3.40.366.10:FF:000002">
    <property type="entry name" value="Probable polyketide synthase 2"/>
    <property type="match status" value="3"/>
</dbReference>
<dbReference type="GO" id="GO:0031177">
    <property type="term" value="F:phosphopantetheine binding"/>
    <property type="evidence" value="ECO:0007669"/>
    <property type="project" value="InterPro"/>
</dbReference>
<dbReference type="Pfam" id="PF08659">
    <property type="entry name" value="KR"/>
    <property type="match status" value="3"/>
</dbReference>
<reference evidence="14 15" key="1">
    <citation type="submission" date="2020-08" db="EMBL/GenBank/DDBJ databases">
        <title>Sequencing the genomes of 1000 actinobacteria strains.</title>
        <authorList>
            <person name="Klenk H.-P."/>
        </authorList>
    </citation>
    <scope>NUCLEOTIDE SEQUENCE [LARGE SCALE GENOMIC DNA]</scope>
    <source>
        <strain evidence="14 15">DSM 41654</strain>
    </source>
</reference>
<dbReference type="Pfam" id="PF02801">
    <property type="entry name" value="Ketoacyl-synt_C"/>
    <property type="match status" value="3"/>
</dbReference>
<dbReference type="PANTHER" id="PTHR43775">
    <property type="entry name" value="FATTY ACID SYNTHASE"/>
    <property type="match status" value="1"/>
</dbReference>
<dbReference type="InterPro" id="IPR011032">
    <property type="entry name" value="GroES-like_sf"/>
</dbReference>